<sequence length="125" mass="14719">MKTIEEICTHAFLLRKQARTVGEWELNIYALLESNHEIFEGPISLEDMEDCFNHVLDLYDPNVMIRNGELTEEDYSCYIESYDGNPFWSLFQVDEKGNVIDVFLYETDDCEAVGAFLEEKYKRKK</sequence>
<dbReference type="EMBL" id="JBHUHU010000001">
    <property type="protein sequence ID" value="MFD2098764.1"/>
    <property type="molecule type" value="Genomic_DNA"/>
</dbReference>
<reference evidence="2" key="1">
    <citation type="journal article" date="2019" name="Int. J. Syst. Evol. Microbiol.">
        <title>The Global Catalogue of Microorganisms (GCM) 10K type strain sequencing project: providing services to taxonomists for standard genome sequencing and annotation.</title>
        <authorList>
            <consortium name="The Broad Institute Genomics Platform"/>
            <consortium name="The Broad Institute Genome Sequencing Center for Infectious Disease"/>
            <person name="Wu L."/>
            <person name="Ma J."/>
        </authorList>
    </citation>
    <scope>NUCLEOTIDE SEQUENCE [LARGE SCALE GENOMIC DNA]</scope>
    <source>
        <strain evidence="2">JCM 3389</strain>
    </source>
</reference>
<accession>A0ABW4XXW9</accession>
<protein>
    <submittedName>
        <fullName evidence="1">Uncharacterized protein</fullName>
    </submittedName>
</protein>
<evidence type="ECO:0000313" key="1">
    <source>
        <dbReference type="EMBL" id="MFD2098764.1"/>
    </source>
</evidence>
<dbReference type="Proteomes" id="UP001597342">
    <property type="component" value="Unassembled WGS sequence"/>
</dbReference>
<dbReference type="RefSeq" id="WP_379829533.1">
    <property type="nucleotide sequence ID" value="NZ_JBHUHU010000001.1"/>
</dbReference>
<organism evidence="1 2">
    <name type="scientific">Flagellimonas iocasae</name>
    <dbReference type="NCBI Taxonomy" id="2055905"/>
    <lineage>
        <taxon>Bacteria</taxon>
        <taxon>Pseudomonadati</taxon>
        <taxon>Bacteroidota</taxon>
        <taxon>Flavobacteriia</taxon>
        <taxon>Flavobacteriales</taxon>
        <taxon>Flavobacteriaceae</taxon>
        <taxon>Flagellimonas</taxon>
    </lineage>
</organism>
<keyword evidence="2" id="KW-1185">Reference proteome</keyword>
<name>A0ABW4XXW9_9FLAO</name>
<gene>
    <name evidence="1" type="ORF">ACFSJE_03190</name>
</gene>
<comment type="caution">
    <text evidence="1">The sequence shown here is derived from an EMBL/GenBank/DDBJ whole genome shotgun (WGS) entry which is preliminary data.</text>
</comment>
<evidence type="ECO:0000313" key="2">
    <source>
        <dbReference type="Proteomes" id="UP001597342"/>
    </source>
</evidence>
<proteinExistence type="predicted"/>